<dbReference type="EMBL" id="RCMI01005905">
    <property type="protein sequence ID" value="KAG2856690.1"/>
    <property type="molecule type" value="Genomic_DNA"/>
</dbReference>
<reference evidence="1" key="1">
    <citation type="submission" date="2018-10" db="EMBL/GenBank/DDBJ databases">
        <title>Effector identification in a new, highly contiguous assembly of the strawberry crown rot pathogen Phytophthora cactorum.</title>
        <authorList>
            <person name="Armitage A.D."/>
            <person name="Nellist C.F."/>
            <person name="Bates H."/>
            <person name="Vickerstaff R.J."/>
            <person name="Harrison R.J."/>
        </authorList>
    </citation>
    <scope>NUCLEOTIDE SEQUENCE</scope>
    <source>
        <strain evidence="1">4032</strain>
    </source>
</reference>
<evidence type="ECO:0000313" key="1">
    <source>
        <dbReference type="EMBL" id="KAG2856690.1"/>
    </source>
</evidence>
<accession>A0A8T0Z374</accession>
<protein>
    <submittedName>
        <fullName evidence="1">Uncharacterized protein</fullName>
    </submittedName>
</protein>
<name>A0A8T0Z374_9STRA</name>
<dbReference type="AlphaFoldDB" id="A0A8T0Z374"/>
<proteinExistence type="predicted"/>
<sequence length="136" mass="15327">MAPGNPEKIVRAKRMEREYNETVALMFSEESGVSFIPVPTTQDVDRFDTRAKETNDPDDIARAHLIRDRFDYYEGEKTAHIDHRVLGGQLRTKLAEGTVTKADVKAAERYAKSNPTPDNIGLYTQIKRSVEGSVSQ</sequence>
<comment type="caution">
    <text evidence="1">The sequence shown here is derived from an EMBL/GenBank/DDBJ whole genome shotgun (WGS) entry which is preliminary data.</text>
</comment>
<organism evidence="1 2">
    <name type="scientific">Phytophthora cactorum</name>
    <dbReference type="NCBI Taxonomy" id="29920"/>
    <lineage>
        <taxon>Eukaryota</taxon>
        <taxon>Sar</taxon>
        <taxon>Stramenopiles</taxon>
        <taxon>Oomycota</taxon>
        <taxon>Peronosporomycetes</taxon>
        <taxon>Peronosporales</taxon>
        <taxon>Peronosporaceae</taxon>
        <taxon>Phytophthora</taxon>
    </lineage>
</organism>
<dbReference type="Proteomes" id="UP000774804">
    <property type="component" value="Unassembled WGS sequence"/>
</dbReference>
<evidence type="ECO:0000313" key="2">
    <source>
        <dbReference type="Proteomes" id="UP000774804"/>
    </source>
</evidence>
<gene>
    <name evidence="1" type="ORF">PC115_g25846</name>
</gene>